<keyword evidence="5" id="KW-0833">Ubl conjugation pathway</keyword>
<dbReference type="Gene3D" id="2.20.25.20">
    <property type="match status" value="1"/>
</dbReference>
<dbReference type="PROSITE" id="PS51872">
    <property type="entry name" value="ZF_ZBR"/>
    <property type="match status" value="1"/>
</dbReference>
<feature type="compositionally biased region" description="Polar residues" evidence="11">
    <location>
        <begin position="145"/>
        <end position="165"/>
    </location>
</feature>
<dbReference type="InterPro" id="IPR047147">
    <property type="entry name" value="FBX5_43"/>
</dbReference>
<evidence type="ECO:0000256" key="10">
    <source>
        <dbReference type="PROSITE-ProRule" id="PRU01220"/>
    </source>
</evidence>
<evidence type="ECO:0000259" key="12">
    <source>
        <dbReference type="PROSITE" id="PS51872"/>
    </source>
</evidence>
<evidence type="ECO:0000313" key="14">
    <source>
        <dbReference type="Proteomes" id="UP000694567"/>
    </source>
</evidence>
<dbReference type="PANTHER" id="PTHR15493:SF1">
    <property type="entry name" value="F-BOX ONLY PROTEIN 43"/>
    <property type="match status" value="1"/>
</dbReference>
<dbReference type="SUPFAM" id="SSF57850">
    <property type="entry name" value="RING/U-box"/>
    <property type="match status" value="1"/>
</dbReference>
<dbReference type="GO" id="GO:0007088">
    <property type="term" value="P:regulation of mitotic nuclear division"/>
    <property type="evidence" value="ECO:0007669"/>
    <property type="project" value="InterPro"/>
</dbReference>
<evidence type="ECO:0000256" key="5">
    <source>
        <dbReference type="ARBA" id="ARBA00022786"/>
    </source>
</evidence>
<feature type="compositionally biased region" description="Basic residues" evidence="11">
    <location>
        <begin position="111"/>
        <end position="122"/>
    </location>
</feature>
<dbReference type="InterPro" id="IPR002867">
    <property type="entry name" value="IBR_dom"/>
</dbReference>
<dbReference type="SMART" id="SM00647">
    <property type="entry name" value="IBR"/>
    <property type="match status" value="1"/>
</dbReference>
<feature type="region of interest" description="Disordered" evidence="11">
    <location>
        <begin position="144"/>
        <end position="188"/>
    </location>
</feature>
<dbReference type="FunFam" id="2.20.25.20:FF:000006">
    <property type="entry name" value="F-box only protein 5"/>
    <property type="match status" value="1"/>
</dbReference>
<dbReference type="GO" id="GO:0005634">
    <property type="term" value="C:nucleus"/>
    <property type="evidence" value="ECO:0007669"/>
    <property type="project" value="TreeGrafter"/>
</dbReference>
<proteinExistence type="predicted"/>
<evidence type="ECO:0000256" key="11">
    <source>
        <dbReference type="SAM" id="MobiDB-lite"/>
    </source>
</evidence>
<dbReference type="GO" id="GO:0051321">
    <property type="term" value="P:meiotic cell cycle"/>
    <property type="evidence" value="ECO:0007669"/>
    <property type="project" value="UniProtKB-KW"/>
</dbReference>
<evidence type="ECO:0000256" key="4">
    <source>
        <dbReference type="ARBA" id="ARBA00022771"/>
    </source>
</evidence>
<evidence type="ECO:0000256" key="9">
    <source>
        <dbReference type="ARBA" id="ARBA00068913"/>
    </source>
</evidence>
<dbReference type="PANTHER" id="PTHR15493">
    <property type="entry name" value="F-BOX ONLY PROTEIN 5 AND 43"/>
    <property type="match status" value="1"/>
</dbReference>
<sequence>MSDSHSVMFNILKRNRLTSPNSNFKYANFKDTCCTPVFLDSRCNESVKDPDVEHKEALSVTSLSLLQEHSEHIRANALFPVSSIENEMNSISLSERREANRSTDFSETPKVGRKGSSLRRRQASSSGSSRKKIFSCVLSSEEKLSQTASDSPQDTSYKPLITNSSKTEDSNPDCPKRRLSFSQQRTSTLDESKCKDPLLLEPECLSPIQCKDVIVSSANEFSESVLRSVSDGLLRTPTDSVLPEANEGKFLTSINSLVENFNFQLCDINSSPVKPASYPDLSTPEDSGYNSLHLDKSGDSLSDHEGSFQEFLQKHKDGSKTLDSKRKTRKLERVRRLSTLREQGSQSETEDHHGSPSTSVFLEEQPSGDLVVSHGDLSRTPALKIVHEICLQRQRSDQNQISENIDGTEMFALEHVLAGLIGKKMGLEKLDILTELKYRNLSHVLAIVLGALTVESLCSIWKVSKNWREIIVQDKSADERRKLYIKHLKEEEYFLKAADAATRLNVLNRSALRPVQAQARTPVVQTPPSYIELTPRRCSSVPHSTSRQEEYIKVAKTLFTDEALKPCPRCQYPAKYQLVKKRGLCSREACAFEFCILCLRAFHGSKECNSLSAKRKSKIDAPPGSAQSKRNLKRL</sequence>
<dbReference type="UniPathway" id="UPA00143"/>
<evidence type="ECO:0000256" key="7">
    <source>
        <dbReference type="ARBA" id="ARBA00022843"/>
    </source>
</evidence>
<accession>A0A8C0ICP4</accession>
<evidence type="ECO:0000256" key="2">
    <source>
        <dbReference type="ARBA" id="ARBA00022553"/>
    </source>
</evidence>
<protein>
    <recommendedName>
        <fullName evidence="9">F-box only protein 43</fullName>
    </recommendedName>
</protein>
<keyword evidence="14" id="KW-1185">Reference proteome</keyword>
<feature type="compositionally biased region" description="Basic and acidic residues" evidence="11">
    <location>
        <begin position="293"/>
        <end position="325"/>
    </location>
</feature>
<keyword evidence="8" id="KW-0469">Meiosis</keyword>
<dbReference type="AlphaFoldDB" id="A0A8C0ICP4"/>
<dbReference type="Ensembl" id="ENSBOBT00000010598.1">
    <property type="protein sequence ID" value="ENSBOBP00000010339.1"/>
    <property type="gene ID" value="ENSBOBG00000006636.1"/>
</dbReference>
<keyword evidence="3" id="KW-0479">Metal-binding</keyword>
<dbReference type="GO" id="GO:0045835">
    <property type="term" value="P:negative regulation of meiotic nuclear division"/>
    <property type="evidence" value="ECO:0007669"/>
    <property type="project" value="InterPro"/>
</dbReference>
<evidence type="ECO:0000256" key="6">
    <source>
        <dbReference type="ARBA" id="ARBA00022833"/>
    </source>
</evidence>
<organism evidence="13 14">
    <name type="scientific">Bubo bubo</name>
    <name type="common">Eurasian eagle-owl</name>
    <name type="synonym">Strix bubo</name>
    <dbReference type="NCBI Taxonomy" id="30461"/>
    <lineage>
        <taxon>Eukaryota</taxon>
        <taxon>Metazoa</taxon>
        <taxon>Chordata</taxon>
        <taxon>Craniata</taxon>
        <taxon>Vertebrata</taxon>
        <taxon>Euteleostomi</taxon>
        <taxon>Archelosauria</taxon>
        <taxon>Archosauria</taxon>
        <taxon>Dinosauria</taxon>
        <taxon>Saurischia</taxon>
        <taxon>Theropoda</taxon>
        <taxon>Coelurosauria</taxon>
        <taxon>Aves</taxon>
        <taxon>Neognathae</taxon>
        <taxon>Neoaves</taxon>
        <taxon>Telluraves</taxon>
        <taxon>Strigiformes</taxon>
        <taxon>Strigidae</taxon>
        <taxon>Bubo</taxon>
    </lineage>
</organism>
<name>A0A8C0ICP4_BUBBB</name>
<dbReference type="CDD" id="cd22171">
    <property type="entry name" value="F-box_FBXO43"/>
    <property type="match status" value="1"/>
</dbReference>
<dbReference type="Gene3D" id="1.20.1280.50">
    <property type="match status" value="1"/>
</dbReference>
<comment type="pathway">
    <text evidence="1">Protein modification; protein ubiquitination.</text>
</comment>
<dbReference type="CDD" id="cd20365">
    <property type="entry name" value="BRcat_RBR_FBXO43"/>
    <property type="match status" value="1"/>
</dbReference>
<feature type="domain" description="ZBR-type" evidence="12">
    <location>
        <begin position="563"/>
        <end position="611"/>
    </location>
</feature>
<evidence type="ECO:0000313" key="13">
    <source>
        <dbReference type="Ensembl" id="ENSBOBP00000010339.1"/>
    </source>
</evidence>
<reference evidence="13" key="1">
    <citation type="submission" date="2025-08" db="UniProtKB">
        <authorList>
            <consortium name="Ensembl"/>
        </authorList>
    </citation>
    <scope>IDENTIFICATION</scope>
</reference>
<keyword evidence="4 10" id="KW-0863">Zinc-finger</keyword>
<dbReference type="Proteomes" id="UP000694567">
    <property type="component" value="Unplaced"/>
</dbReference>
<feature type="region of interest" description="Disordered" evidence="11">
    <location>
        <begin position="274"/>
        <end position="361"/>
    </location>
</feature>
<evidence type="ECO:0000256" key="1">
    <source>
        <dbReference type="ARBA" id="ARBA00004906"/>
    </source>
</evidence>
<evidence type="ECO:0000256" key="8">
    <source>
        <dbReference type="ARBA" id="ARBA00023254"/>
    </source>
</evidence>
<dbReference type="FunFam" id="1.20.1280.50:FF:000046">
    <property type="entry name" value="F-box protein 43"/>
    <property type="match status" value="1"/>
</dbReference>
<feature type="compositionally biased region" description="Basic residues" evidence="11">
    <location>
        <begin position="326"/>
        <end position="338"/>
    </location>
</feature>
<dbReference type="GO" id="GO:0008270">
    <property type="term" value="F:zinc ion binding"/>
    <property type="evidence" value="ECO:0007669"/>
    <property type="project" value="UniProtKB-KW"/>
</dbReference>
<dbReference type="InterPro" id="IPR044064">
    <property type="entry name" value="ZF_ZBR"/>
</dbReference>
<dbReference type="GO" id="GO:0016567">
    <property type="term" value="P:protein ubiquitination"/>
    <property type="evidence" value="ECO:0007669"/>
    <property type="project" value="UniProtKB-UniPathway"/>
</dbReference>
<feature type="region of interest" description="Disordered" evidence="11">
    <location>
        <begin position="92"/>
        <end position="127"/>
    </location>
</feature>
<keyword evidence="6" id="KW-0862">Zinc</keyword>
<reference evidence="13" key="2">
    <citation type="submission" date="2025-09" db="UniProtKB">
        <authorList>
            <consortium name="Ensembl"/>
        </authorList>
    </citation>
    <scope>IDENTIFICATION</scope>
</reference>
<keyword evidence="7" id="KW-0832">Ubl conjugation</keyword>
<evidence type="ECO:0000256" key="3">
    <source>
        <dbReference type="ARBA" id="ARBA00022723"/>
    </source>
</evidence>
<keyword evidence="2" id="KW-0597">Phosphoprotein</keyword>
<feature type="region of interest" description="Disordered" evidence="11">
    <location>
        <begin position="616"/>
        <end position="635"/>
    </location>
</feature>